<evidence type="ECO:0000313" key="1">
    <source>
        <dbReference type="EMBL" id="GJD90704.1"/>
    </source>
</evidence>
<reference evidence="1" key="1">
    <citation type="journal article" date="2016" name="Front. Microbiol.">
        <title>Genome Sequence of the Piezophilic, Mesophilic Sulfate-Reducing Bacterium Desulfovibrio indicus J2T.</title>
        <authorList>
            <person name="Cao J."/>
            <person name="Maignien L."/>
            <person name="Shao Z."/>
            <person name="Alain K."/>
            <person name="Jebbar M."/>
        </authorList>
    </citation>
    <scope>NUCLEOTIDE SEQUENCE</scope>
    <source>
        <strain evidence="1">DSM 16372</strain>
    </source>
</reference>
<organism evidence="1 2">
    <name type="scientific">Methylobacterium hispanicum</name>
    <dbReference type="NCBI Taxonomy" id="270350"/>
    <lineage>
        <taxon>Bacteria</taxon>
        <taxon>Pseudomonadati</taxon>
        <taxon>Pseudomonadota</taxon>
        <taxon>Alphaproteobacteria</taxon>
        <taxon>Hyphomicrobiales</taxon>
        <taxon>Methylobacteriaceae</taxon>
        <taxon>Methylobacterium</taxon>
    </lineage>
</organism>
<sequence>MTTVGGASASGELALVRADVVLPWRPGACLKKVDLVIGVVVPRRVPGDAPVIGRYRVGDTVLVHRAFGGARVGPPPDRWHPTGRCTGPFEHARLFDLKDFSDLRFARRDDYRDTEPYILEPFWIMTEDVPVGPRTDEFDLSDLGRIAGVVRAEAQARLLYLAEAGWFSPRPAPRWVLQWNREGWRVRLTPEAVSPERSYRIDRLADAIRFGTILGDGRPAVADGEVLDHDPAWAPVEHDLIALAREVAPQAARERCFDPAWMPSDLVKAWHMAVNGAKHVDDTGLEGAVSVLRSFMLISDHVALARPGALKAMFGAGLLGTRLESDGIEARESVAGCPRP</sequence>
<accession>A0AAV4ZS11</accession>
<name>A0AAV4ZS11_9HYPH</name>
<comment type="caution">
    <text evidence="1">The sequence shown here is derived from an EMBL/GenBank/DDBJ whole genome shotgun (WGS) entry which is preliminary data.</text>
</comment>
<keyword evidence="2" id="KW-1185">Reference proteome</keyword>
<dbReference type="Proteomes" id="UP001055247">
    <property type="component" value="Unassembled WGS sequence"/>
</dbReference>
<gene>
    <name evidence="1" type="ORF">BHAOGJBA_4246</name>
</gene>
<reference evidence="1" key="2">
    <citation type="submission" date="2021-08" db="EMBL/GenBank/DDBJ databases">
        <authorList>
            <person name="Tani A."/>
            <person name="Ola A."/>
            <person name="Ogura Y."/>
            <person name="Katsura K."/>
            <person name="Hayashi T."/>
        </authorList>
    </citation>
    <scope>NUCLEOTIDE SEQUENCE</scope>
    <source>
        <strain evidence="1">DSM 16372</strain>
    </source>
</reference>
<protein>
    <submittedName>
        <fullName evidence="1">Uncharacterized protein</fullName>
    </submittedName>
</protein>
<dbReference type="AlphaFoldDB" id="A0AAV4ZS11"/>
<dbReference type="RefSeq" id="WP_238230871.1">
    <property type="nucleotide sequence ID" value="NZ_BPQO01000020.1"/>
</dbReference>
<evidence type="ECO:0000313" key="2">
    <source>
        <dbReference type="Proteomes" id="UP001055247"/>
    </source>
</evidence>
<dbReference type="EMBL" id="BPQO01000020">
    <property type="protein sequence ID" value="GJD90704.1"/>
    <property type="molecule type" value="Genomic_DNA"/>
</dbReference>
<proteinExistence type="predicted"/>